<dbReference type="RefSeq" id="WP_064468249.1">
    <property type="nucleotide sequence ID" value="NZ_LDJR01000052.1"/>
</dbReference>
<comment type="caution">
    <text evidence="1">The sequence shown here is derived from an EMBL/GenBank/DDBJ whole genome shotgun (WGS) entry which is preliminary data.</text>
</comment>
<reference evidence="1 2" key="1">
    <citation type="submission" date="2015-05" db="EMBL/GenBank/DDBJ databases">
        <title>Comparison of genome.</title>
        <authorList>
            <person name="Zheng Z."/>
            <person name="Sun M."/>
        </authorList>
    </citation>
    <scope>NUCLEOTIDE SEQUENCE [LARGE SCALE GENOMIC DNA]</scope>
    <source>
        <strain evidence="1 2">G25-74</strain>
    </source>
</reference>
<name>A0A177ZT82_9BACI</name>
<organism evidence="1 2">
    <name type="scientific">Lederbergia galactosidilytica</name>
    <dbReference type="NCBI Taxonomy" id="217031"/>
    <lineage>
        <taxon>Bacteria</taxon>
        <taxon>Bacillati</taxon>
        <taxon>Bacillota</taxon>
        <taxon>Bacilli</taxon>
        <taxon>Bacillales</taxon>
        <taxon>Bacillaceae</taxon>
        <taxon>Lederbergia</taxon>
    </lineage>
</organism>
<proteinExistence type="predicted"/>
<dbReference type="PATRIC" id="fig|217031.6.peg.2753"/>
<dbReference type="STRING" id="217031.ABB05_12800"/>
<protein>
    <submittedName>
        <fullName evidence="1">Uncharacterized protein</fullName>
    </submittedName>
</protein>
<gene>
    <name evidence="1" type="ORF">ABB05_12800</name>
</gene>
<dbReference type="AlphaFoldDB" id="A0A177ZT82"/>
<accession>A0A177ZT82</accession>
<dbReference type="EMBL" id="LDJR01000052">
    <property type="protein sequence ID" value="OAK70058.1"/>
    <property type="molecule type" value="Genomic_DNA"/>
</dbReference>
<evidence type="ECO:0000313" key="2">
    <source>
        <dbReference type="Proteomes" id="UP000077881"/>
    </source>
</evidence>
<dbReference type="Proteomes" id="UP000077881">
    <property type="component" value="Unassembled WGS sequence"/>
</dbReference>
<dbReference type="OrthoDB" id="9993516at2"/>
<evidence type="ECO:0000313" key="1">
    <source>
        <dbReference type="EMBL" id="OAK70058.1"/>
    </source>
</evidence>
<keyword evidence="2" id="KW-1185">Reference proteome</keyword>
<sequence length="72" mass="8445">MELVRNKIKPFRKEFETKKRVIKIERRDCGALGTFGGGWFYEWGLSIQTGSKGLRGTILIQWLVFTIRINKK</sequence>